<dbReference type="AlphaFoldDB" id="A0A0C3BA32"/>
<sequence length="69" mass="7644">MTPEMISYFNIDVLHRNFAPPQTEASACALLTRGVGAEERAPRCPRSSSDSRPLKLQTCSAKCYPCQQL</sequence>
<keyword evidence="2" id="KW-1185">Reference proteome</keyword>
<accession>A0A0C3BA32</accession>
<reference evidence="2" key="2">
    <citation type="submission" date="2015-01" db="EMBL/GenBank/DDBJ databases">
        <title>Evolutionary Origins and Diversification of the Mycorrhizal Mutualists.</title>
        <authorList>
            <consortium name="DOE Joint Genome Institute"/>
            <consortium name="Mycorrhizal Genomics Consortium"/>
            <person name="Kohler A."/>
            <person name="Kuo A."/>
            <person name="Nagy L.G."/>
            <person name="Floudas D."/>
            <person name="Copeland A."/>
            <person name="Barry K.W."/>
            <person name="Cichocki N."/>
            <person name="Veneault-Fourrey C."/>
            <person name="LaButti K."/>
            <person name="Lindquist E.A."/>
            <person name="Lipzen A."/>
            <person name="Lundell T."/>
            <person name="Morin E."/>
            <person name="Murat C."/>
            <person name="Riley R."/>
            <person name="Ohm R."/>
            <person name="Sun H."/>
            <person name="Tunlid A."/>
            <person name="Henrissat B."/>
            <person name="Grigoriev I.V."/>
            <person name="Hibbett D.S."/>
            <person name="Martin F."/>
        </authorList>
    </citation>
    <scope>NUCLEOTIDE SEQUENCE [LARGE SCALE GENOMIC DNA]</scope>
    <source>
        <strain evidence="2">MAFF 305830</strain>
    </source>
</reference>
<gene>
    <name evidence="1" type="ORF">M408DRAFT_126237</name>
</gene>
<reference evidence="1 2" key="1">
    <citation type="submission" date="2014-04" db="EMBL/GenBank/DDBJ databases">
        <authorList>
            <consortium name="DOE Joint Genome Institute"/>
            <person name="Kuo A."/>
            <person name="Zuccaro A."/>
            <person name="Kohler A."/>
            <person name="Nagy L.G."/>
            <person name="Floudas D."/>
            <person name="Copeland A."/>
            <person name="Barry K.W."/>
            <person name="Cichocki N."/>
            <person name="Veneault-Fourrey C."/>
            <person name="LaButti K."/>
            <person name="Lindquist E.A."/>
            <person name="Lipzen A."/>
            <person name="Lundell T."/>
            <person name="Morin E."/>
            <person name="Murat C."/>
            <person name="Sun H."/>
            <person name="Tunlid A."/>
            <person name="Henrissat B."/>
            <person name="Grigoriev I.V."/>
            <person name="Hibbett D.S."/>
            <person name="Martin F."/>
            <person name="Nordberg H.P."/>
            <person name="Cantor M.N."/>
            <person name="Hua S.X."/>
        </authorList>
    </citation>
    <scope>NUCLEOTIDE SEQUENCE [LARGE SCALE GENOMIC DNA]</scope>
    <source>
        <strain evidence="1 2">MAFF 305830</strain>
    </source>
</reference>
<dbReference type="Proteomes" id="UP000054097">
    <property type="component" value="Unassembled WGS sequence"/>
</dbReference>
<dbReference type="HOGENOM" id="CLU_2777510_0_0_1"/>
<name>A0A0C3BA32_SERVB</name>
<protein>
    <submittedName>
        <fullName evidence="1">Uncharacterized protein</fullName>
    </submittedName>
</protein>
<dbReference type="EMBL" id="KN824290">
    <property type="protein sequence ID" value="KIM28984.1"/>
    <property type="molecule type" value="Genomic_DNA"/>
</dbReference>
<evidence type="ECO:0000313" key="2">
    <source>
        <dbReference type="Proteomes" id="UP000054097"/>
    </source>
</evidence>
<evidence type="ECO:0000313" key="1">
    <source>
        <dbReference type="EMBL" id="KIM28984.1"/>
    </source>
</evidence>
<proteinExistence type="predicted"/>
<organism evidence="1 2">
    <name type="scientific">Serendipita vermifera MAFF 305830</name>
    <dbReference type="NCBI Taxonomy" id="933852"/>
    <lineage>
        <taxon>Eukaryota</taxon>
        <taxon>Fungi</taxon>
        <taxon>Dikarya</taxon>
        <taxon>Basidiomycota</taxon>
        <taxon>Agaricomycotina</taxon>
        <taxon>Agaricomycetes</taxon>
        <taxon>Sebacinales</taxon>
        <taxon>Serendipitaceae</taxon>
        <taxon>Serendipita</taxon>
    </lineage>
</organism>